<evidence type="ECO:0000256" key="5">
    <source>
        <dbReference type="ARBA" id="ARBA00023065"/>
    </source>
</evidence>
<evidence type="ECO:0000256" key="9">
    <source>
        <dbReference type="ARBA" id="ARBA00023286"/>
    </source>
</evidence>
<accession>A0A6A6LY72</accession>
<keyword evidence="16" id="KW-1185">Reference proteome</keyword>
<proteinExistence type="predicted"/>
<evidence type="ECO:0000256" key="10">
    <source>
        <dbReference type="ARBA" id="ARBA00023303"/>
    </source>
</evidence>
<comment type="subcellular location">
    <subcellularLocation>
        <location evidence="1">Membrane</location>
        <topology evidence="1">Multi-pass membrane protein</topology>
    </subcellularLocation>
</comment>
<evidence type="ECO:0000256" key="6">
    <source>
        <dbReference type="ARBA" id="ARBA00023136"/>
    </source>
</evidence>
<dbReference type="InterPro" id="IPR001320">
    <property type="entry name" value="Iontro_rcpt_C"/>
</dbReference>
<keyword evidence="2" id="KW-0813">Transport</keyword>
<feature type="signal peptide" evidence="13">
    <location>
        <begin position="1"/>
        <end position="42"/>
    </location>
</feature>
<dbReference type="InterPro" id="IPR001638">
    <property type="entry name" value="Solute-binding_3/MltF_N"/>
</dbReference>
<feature type="compositionally biased region" description="Low complexity" evidence="11">
    <location>
        <begin position="336"/>
        <end position="345"/>
    </location>
</feature>
<comment type="caution">
    <text evidence="15">The sequence shown here is derived from an EMBL/GenBank/DDBJ whole genome shotgun (WGS) entry which is preliminary data.</text>
</comment>
<dbReference type="AlphaFoldDB" id="A0A6A6LY72"/>
<evidence type="ECO:0000313" key="16">
    <source>
        <dbReference type="Proteomes" id="UP000467840"/>
    </source>
</evidence>
<sequence length="371" mass="41591">MAMVKCLAYQQPDLPIISSNSVSKFWILFLVLIASFSLPCEAEATNGNCKQSNAKPMVIGVPGRTSFQKFVRVDNASDDVNGYDGFCIKLFKEVLKVLDCPPSYRFVAFNGTYDELVNHVYNKLIACLVHKNDQLKTYDAIVGDITILADRLEKVEFTQPYAESGLSMIVPVKSEKSAWIFLKPFNWQMWAITGATLIYTMIIVWILERQPNSEFRGPLVNQIGTTAFQNGSPMVADFSKAILKLSENGRVVELEKNWFPSTRECSRDPTDNETDRLSHKNFWGLFFISSATSTICFLILAIKVYWLNEDQANRSPNESRMISIARFMYYGRTASPSVPAASSSPEIEAVNNPNASPRESSGLLINRGGDH</sequence>
<dbReference type="GO" id="GO:0015276">
    <property type="term" value="F:ligand-gated monoatomic ion channel activity"/>
    <property type="evidence" value="ECO:0007669"/>
    <property type="project" value="InterPro"/>
</dbReference>
<keyword evidence="10" id="KW-0407">Ion channel</keyword>
<dbReference type="SUPFAM" id="SSF53850">
    <property type="entry name" value="Periplasmic binding protein-like II"/>
    <property type="match status" value="1"/>
</dbReference>
<evidence type="ECO:0000256" key="13">
    <source>
        <dbReference type="SAM" id="SignalP"/>
    </source>
</evidence>
<evidence type="ECO:0000256" key="12">
    <source>
        <dbReference type="SAM" id="Phobius"/>
    </source>
</evidence>
<dbReference type="GO" id="GO:0016020">
    <property type="term" value="C:membrane"/>
    <property type="evidence" value="ECO:0007669"/>
    <property type="project" value="UniProtKB-SubCell"/>
</dbReference>
<evidence type="ECO:0000256" key="11">
    <source>
        <dbReference type="SAM" id="MobiDB-lite"/>
    </source>
</evidence>
<evidence type="ECO:0000313" key="15">
    <source>
        <dbReference type="EMBL" id="KAF2305188.1"/>
    </source>
</evidence>
<keyword evidence="3 12" id="KW-0812">Transmembrane</keyword>
<dbReference type="Pfam" id="PF00497">
    <property type="entry name" value="SBP_bac_3"/>
    <property type="match status" value="1"/>
</dbReference>
<evidence type="ECO:0000259" key="14">
    <source>
        <dbReference type="SMART" id="SM00079"/>
    </source>
</evidence>
<dbReference type="EMBL" id="JAAGAX010000008">
    <property type="protein sequence ID" value="KAF2305188.1"/>
    <property type="molecule type" value="Genomic_DNA"/>
</dbReference>
<feature type="region of interest" description="Disordered" evidence="11">
    <location>
        <begin position="336"/>
        <end position="371"/>
    </location>
</feature>
<dbReference type="SMART" id="SM00079">
    <property type="entry name" value="PBPe"/>
    <property type="match status" value="1"/>
</dbReference>
<organism evidence="15 16">
    <name type="scientific">Hevea brasiliensis</name>
    <name type="common">Para rubber tree</name>
    <name type="synonym">Siphonia brasiliensis</name>
    <dbReference type="NCBI Taxonomy" id="3981"/>
    <lineage>
        <taxon>Eukaryota</taxon>
        <taxon>Viridiplantae</taxon>
        <taxon>Streptophyta</taxon>
        <taxon>Embryophyta</taxon>
        <taxon>Tracheophyta</taxon>
        <taxon>Spermatophyta</taxon>
        <taxon>Magnoliopsida</taxon>
        <taxon>eudicotyledons</taxon>
        <taxon>Gunneridae</taxon>
        <taxon>Pentapetalae</taxon>
        <taxon>rosids</taxon>
        <taxon>fabids</taxon>
        <taxon>Malpighiales</taxon>
        <taxon>Euphorbiaceae</taxon>
        <taxon>Crotonoideae</taxon>
        <taxon>Micrandreae</taxon>
        <taxon>Hevea</taxon>
    </lineage>
</organism>
<keyword evidence="7" id="KW-0675">Receptor</keyword>
<feature type="transmembrane region" description="Helical" evidence="12">
    <location>
        <begin position="282"/>
        <end position="306"/>
    </location>
</feature>
<evidence type="ECO:0000256" key="4">
    <source>
        <dbReference type="ARBA" id="ARBA00022989"/>
    </source>
</evidence>
<evidence type="ECO:0000256" key="3">
    <source>
        <dbReference type="ARBA" id="ARBA00022692"/>
    </source>
</evidence>
<keyword evidence="8" id="KW-0325">Glycoprotein</keyword>
<gene>
    <name evidence="15" type="ORF">GH714_002894</name>
</gene>
<protein>
    <recommendedName>
        <fullName evidence="14">Ionotropic glutamate receptor C-terminal domain-containing protein</fullName>
    </recommendedName>
</protein>
<keyword evidence="6 12" id="KW-0472">Membrane</keyword>
<feature type="transmembrane region" description="Helical" evidence="12">
    <location>
        <begin position="187"/>
        <end position="207"/>
    </location>
</feature>
<name>A0A6A6LY72_HEVBR</name>
<dbReference type="PANTHER" id="PTHR18966">
    <property type="entry name" value="IONOTROPIC GLUTAMATE RECEPTOR"/>
    <property type="match status" value="1"/>
</dbReference>
<evidence type="ECO:0000256" key="1">
    <source>
        <dbReference type="ARBA" id="ARBA00004141"/>
    </source>
</evidence>
<dbReference type="Proteomes" id="UP000467840">
    <property type="component" value="Chromosome 9"/>
</dbReference>
<keyword evidence="9" id="KW-1071">Ligand-gated ion channel</keyword>
<evidence type="ECO:0000256" key="8">
    <source>
        <dbReference type="ARBA" id="ARBA00023180"/>
    </source>
</evidence>
<feature type="domain" description="Ionotropic glutamate receptor C-terminal" evidence="14">
    <location>
        <begin position="58"/>
        <end position="261"/>
    </location>
</feature>
<feature type="chain" id="PRO_5025439726" description="Ionotropic glutamate receptor C-terminal domain-containing protein" evidence="13">
    <location>
        <begin position="43"/>
        <end position="371"/>
    </location>
</feature>
<keyword evidence="4 12" id="KW-1133">Transmembrane helix</keyword>
<keyword evidence="5" id="KW-0406">Ion transport</keyword>
<evidence type="ECO:0000256" key="2">
    <source>
        <dbReference type="ARBA" id="ARBA00022448"/>
    </source>
</evidence>
<reference evidence="15 16" key="1">
    <citation type="journal article" date="2020" name="Mol. Plant">
        <title>The Chromosome-Based Rubber Tree Genome Provides New Insights into Spurge Genome Evolution and Rubber Biosynthesis.</title>
        <authorList>
            <person name="Liu J."/>
            <person name="Shi C."/>
            <person name="Shi C.C."/>
            <person name="Li W."/>
            <person name="Zhang Q.J."/>
            <person name="Zhang Y."/>
            <person name="Li K."/>
            <person name="Lu H.F."/>
            <person name="Shi C."/>
            <person name="Zhu S.T."/>
            <person name="Xiao Z.Y."/>
            <person name="Nan H."/>
            <person name="Yue Y."/>
            <person name="Zhu X.G."/>
            <person name="Wu Y."/>
            <person name="Hong X.N."/>
            <person name="Fan G.Y."/>
            <person name="Tong Y."/>
            <person name="Zhang D."/>
            <person name="Mao C.L."/>
            <person name="Liu Y.L."/>
            <person name="Hao S.J."/>
            <person name="Liu W.Q."/>
            <person name="Lv M.Q."/>
            <person name="Zhang H.B."/>
            <person name="Liu Y."/>
            <person name="Hu-Tang G.R."/>
            <person name="Wang J.P."/>
            <person name="Wang J.H."/>
            <person name="Sun Y.H."/>
            <person name="Ni S.B."/>
            <person name="Chen W.B."/>
            <person name="Zhang X.C."/>
            <person name="Jiao Y.N."/>
            <person name="Eichler E.E."/>
            <person name="Li G.H."/>
            <person name="Liu X."/>
            <person name="Gao L.Z."/>
        </authorList>
    </citation>
    <scope>NUCLEOTIDE SEQUENCE [LARGE SCALE GENOMIC DNA]</scope>
    <source>
        <strain evidence="16">cv. GT1</strain>
        <tissue evidence="15">Leaf</tissue>
    </source>
</reference>
<dbReference type="InterPro" id="IPR015683">
    <property type="entry name" value="Ionotropic_Glu_rcpt"/>
</dbReference>
<keyword evidence="13" id="KW-0732">Signal</keyword>
<dbReference type="Gene3D" id="3.40.190.10">
    <property type="entry name" value="Periplasmic binding protein-like II"/>
    <property type="match status" value="2"/>
</dbReference>
<evidence type="ECO:0000256" key="7">
    <source>
        <dbReference type="ARBA" id="ARBA00023170"/>
    </source>
</evidence>